<feature type="compositionally biased region" description="Low complexity" evidence="1">
    <location>
        <begin position="69"/>
        <end position="78"/>
    </location>
</feature>
<comment type="caution">
    <text evidence="4">The sequence shown here is derived from an EMBL/GenBank/DDBJ whole genome shotgun (WGS) entry which is preliminary data.</text>
</comment>
<keyword evidence="4" id="KW-0413">Isomerase</keyword>
<feature type="transmembrane region" description="Helical" evidence="2">
    <location>
        <begin position="12"/>
        <end position="30"/>
    </location>
</feature>
<evidence type="ECO:0000256" key="2">
    <source>
        <dbReference type="SAM" id="Phobius"/>
    </source>
</evidence>
<feature type="domain" description="Thioredoxin" evidence="3">
    <location>
        <begin position="50"/>
        <end position="182"/>
    </location>
</feature>
<sequence>MDAGAVGAETAAGTAALVAVLLAGTVFGLLRRRLDGRFRTARGARRTRPLPTAQQSPGEEAPGMDAQHDGSAGAAADGAPHELTGGDLGAGLGERATLVQFSTAFCQPCRATRSVLADVSGMVDGVAHVEIDAESHLDLVRRLDVLRTPTVLVLDSAGRITRRAAGRPRKADVIAALGAAVAD</sequence>
<dbReference type="Pfam" id="PF00085">
    <property type="entry name" value="Thioredoxin"/>
    <property type="match status" value="1"/>
</dbReference>
<dbReference type="Proteomes" id="UP000578077">
    <property type="component" value="Unassembled WGS sequence"/>
</dbReference>
<organism evidence="4 5">
    <name type="scientific">Streptomonospora salina</name>
    <dbReference type="NCBI Taxonomy" id="104205"/>
    <lineage>
        <taxon>Bacteria</taxon>
        <taxon>Bacillati</taxon>
        <taxon>Actinomycetota</taxon>
        <taxon>Actinomycetes</taxon>
        <taxon>Streptosporangiales</taxon>
        <taxon>Nocardiopsidaceae</taxon>
        <taxon>Streptomonospora</taxon>
    </lineage>
</organism>
<dbReference type="InterPro" id="IPR036249">
    <property type="entry name" value="Thioredoxin-like_sf"/>
</dbReference>
<keyword evidence="2" id="KW-0812">Transmembrane</keyword>
<dbReference type="CDD" id="cd02947">
    <property type="entry name" value="TRX_family"/>
    <property type="match status" value="1"/>
</dbReference>
<dbReference type="SUPFAM" id="SSF52833">
    <property type="entry name" value="Thioredoxin-like"/>
    <property type="match status" value="1"/>
</dbReference>
<reference evidence="4 5" key="1">
    <citation type="submission" date="2020-08" db="EMBL/GenBank/DDBJ databases">
        <title>Sequencing the genomes of 1000 actinobacteria strains.</title>
        <authorList>
            <person name="Klenk H.-P."/>
        </authorList>
    </citation>
    <scope>NUCLEOTIDE SEQUENCE [LARGE SCALE GENOMIC DNA]</scope>
    <source>
        <strain evidence="4 5">DSM 44593</strain>
    </source>
</reference>
<evidence type="ECO:0000256" key="1">
    <source>
        <dbReference type="SAM" id="MobiDB-lite"/>
    </source>
</evidence>
<feature type="region of interest" description="Disordered" evidence="1">
    <location>
        <begin position="40"/>
        <end position="87"/>
    </location>
</feature>
<keyword evidence="2" id="KW-1133">Transmembrane helix</keyword>
<evidence type="ECO:0000259" key="3">
    <source>
        <dbReference type="PROSITE" id="PS51352"/>
    </source>
</evidence>
<evidence type="ECO:0000313" key="4">
    <source>
        <dbReference type="EMBL" id="MBB5999110.1"/>
    </source>
</evidence>
<dbReference type="EMBL" id="JACHLY010000001">
    <property type="protein sequence ID" value="MBB5999110.1"/>
    <property type="molecule type" value="Genomic_DNA"/>
</dbReference>
<dbReference type="AlphaFoldDB" id="A0A841EFC5"/>
<accession>A0A841EFC5</accession>
<gene>
    <name evidence="4" type="ORF">HNR25_002861</name>
</gene>
<keyword evidence="5" id="KW-1185">Reference proteome</keyword>
<dbReference type="GO" id="GO:0016853">
    <property type="term" value="F:isomerase activity"/>
    <property type="evidence" value="ECO:0007669"/>
    <property type="project" value="UniProtKB-KW"/>
</dbReference>
<evidence type="ECO:0000313" key="5">
    <source>
        <dbReference type="Proteomes" id="UP000578077"/>
    </source>
</evidence>
<proteinExistence type="predicted"/>
<dbReference type="PROSITE" id="PS51352">
    <property type="entry name" value="THIOREDOXIN_2"/>
    <property type="match status" value="1"/>
</dbReference>
<keyword evidence="2" id="KW-0472">Membrane</keyword>
<dbReference type="Gene3D" id="3.40.30.10">
    <property type="entry name" value="Glutaredoxin"/>
    <property type="match status" value="1"/>
</dbReference>
<name>A0A841EFC5_9ACTN</name>
<dbReference type="InterPro" id="IPR013766">
    <property type="entry name" value="Thioredoxin_domain"/>
</dbReference>
<protein>
    <submittedName>
        <fullName evidence="4">Thiol-disulfide isomerase/thioredoxin</fullName>
    </submittedName>
</protein>